<evidence type="ECO:0000313" key="1">
    <source>
        <dbReference type="EMBL" id="GEN99944.1"/>
    </source>
</evidence>
<protein>
    <submittedName>
        <fullName evidence="1">Uncharacterized protein</fullName>
    </submittedName>
</protein>
<sequence length="192" mass="21921">MVVEGYGAPRQAEVTRTGSKGSFRSLADIALLDHRALMRASIALWAVLIVAGCRNAQRPEIERVEMRRSGWSSIDVSINSAGVVNYRLSKPYPNGKTGTVHITHDQFTEFVDSLEVYRAKAEPYRDESAVRFVKAECPPKLWTTDQGAMYIRWFGPQYDAHFLMDFGCDVDRNAIRNRQMRQKFERLPLPHD</sequence>
<dbReference type="Proteomes" id="UP000321464">
    <property type="component" value="Unassembled WGS sequence"/>
</dbReference>
<dbReference type="EMBL" id="BJYR01000012">
    <property type="protein sequence ID" value="GEN99944.1"/>
    <property type="molecule type" value="Genomic_DNA"/>
</dbReference>
<keyword evidence="2" id="KW-1185">Reference proteome</keyword>
<name>A0A512AJS5_9SPHN</name>
<comment type="caution">
    <text evidence="1">The sequence shown here is derived from an EMBL/GenBank/DDBJ whole genome shotgun (WGS) entry which is preliminary data.</text>
</comment>
<evidence type="ECO:0000313" key="2">
    <source>
        <dbReference type="Proteomes" id="UP000321464"/>
    </source>
</evidence>
<reference evidence="1 2" key="1">
    <citation type="submission" date="2019-07" db="EMBL/GenBank/DDBJ databases">
        <title>Whole genome shotgun sequence of Novosphingobium sediminis NBRC 106119.</title>
        <authorList>
            <person name="Hosoyama A."/>
            <person name="Uohara A."/>
            <person name="Ohji S."/>
            <person name="Ichikawa N."/>
        </authorList>
    </citation>
    <scope>NUCLEOTIDE SEQUENCE [LARGE SCALE GENOMIC DNA]</scope>
    <source>
        <strain evidence="1 2">NBRC 106119</strain>
    </source>
</reference>
<dbReference type="AlphaFoldDB" id="A0A512AJS5"/>
<organism evidence="1 2">
    <name type="scientific">Novosphingobium sediminis</name>
    <dbReference type="NCBI Taxonomy" id="707214"/>
    <lineage>
        <taxon>Bacteria</taxon>
        <taxon>Pseudomonadati</taxon>
        <taxon>Pseudomonadota</taxon>
        <taxon>Alphaproteobacteria</taxon>
        <taxon>Sphingomonadales</taxon>
        <taxon>Sphingomonadaceae</taxon>
        <taxon>Novosphingobium</taxon>
    </lineage>
</organism>
<accession>A0A512AJS5</accession>
<proteinExistence type="predicted"/>
<gene>
    <name evidence="1" type="ORF">NSE01_17770</name>
</gene>